<feature type="region of interest" description="Disordered" evidence="1">
    <location>
        <begin position="1"/>
        <end position="29"/>
    </location>
</feature>
<reference evidence="2 3" key="1">
    <citation type="submission" date="2014-06" db="EMBL/GenBank/DDBJ databases">
        <title>Evolutionary Origins and Diversification of the Mycorrhizal Mutualists.</title>
        <authorList>
            <consortium name="DOE Joint Genome Institute"/>
            <consortium name="Mycorrhizal Genomics Consortium"/>
            <person name="Kohler A."/>
            <person name="Kuo A."/>
            <person name="Nagy L.G."/>
            <person name="Floudas D."/>
            <person name="Copeland A."/>
            <person name="Barry K.W."/>
            <person name="Cichocki N."/>
            <person name="Veneault-Fourrey C."/>
            <person name="LaButti K."/>
            <person name="Lindquist E.A."/>
            <person name="Lipzen A."/>
            <person name="Lundell T."/>
            <person name="Morin E."/>
            <person name="Murat C."/>
            <person name="Riley R."/>
            <person name="Ohm R."/>
            <person name="Sun H."/>
            <person name="Tunlid A."/>
            <person name="Henrissat B."/>
            <person name="Grigoriev I.V."/>
            <person name="Hibbett D.S."/>
            <person name="Martin F."/>
        </authorList>
    </citation>
    <scope>NUCLEOTIDE SEQUENCE [LARGE SCALE GENOMIC DNA]</scope>
    <source>
        <strain evidence="2 3">SS14</strain>
    </source>
</reference>
<feature type="compositionally biased region" description="Basic and acidic residues" evidence="1">
    <location>
        <begin position="45"/>
        <end position="55"/>
    </location>
</feature>
<dbReference type="Proteomes" id="UP000054279">
    <property type="component" value="Unassembled WGS sequence"/>
</dbReference>
<dbReference type="HOGENOM" id="CLU_2238322_0_0_1"/>
<evidence type="ECO:0000313" key="3">
    <source>
        <dbReference type="Proteomes" id="UP000054279"/>
    </source>
</evidence>
<dbReference type="EMBL" id="KN837136">
    <property type="protein sequence ID" value="KIJ41495.1"/>
    <property type="molecule type" value="Genomic_DNA"/>
</dbReference>
<dbReference type="AlphaFoldDB" id="A0A0C9VSR7"/>
<feature type="region of interest" description="Disordered" evidence="1">
    <location>
        <begin position="42"/>
        <end position="67"/>
    </location>
</feature>
<evidence type="ECO:0000256" key="1">
    <source>
        <dbReference type="SAM" id="MobiDB-lite"/>
    </source>
</evidence>
<keyword evidence="3" id="KW-1185">Reference proteome</keyword>
<gene>
    <name evidence="2" type="ORF">M422DRAFT_48584</name>
</gene>
<evidence type="ECO:0000313" key="2">
    <source>
        <dbReference type="EMBL" id="KIJ41495.1"/>
    </source>
</evidence>
<accession>A0A0C9VSR7</accession>
<sequence length="105" mass="11600">MSITSALVPPSTSALTPPTQAPPGGRRNGQCLPSLILDYTVSSAGDHEREKGGKGKERRRQNREYLPKRSDKCKGIIFKSIWEERVGEIDHGHRVNMIDALFGVT</sequence>
<organism evidence="2 3">
    <name type="scientific">Sphaerobolus stellatus (strain SS14)</name>
    <dbReference type="NCBI Taxonomy" id="990650"/>
    <lineage>
        <taxon>Eukaryota</taxon>
        <taxon>Fungi</taxon>
        <taxon>Dikarya</taxon>
        <taxon>Basidiomycota</taxon>
        <taxon>Agaricomycotina</taxon>
        <taxon>Agaricomycetes</taxon>
        <taxon>Phallomycetidae</taxon>
        <taxon>Geastrales</taxon>
        <taxon>Sphaerobolaceae</taxon>
        <taxon>Sphaerobolus</taxon>
    </lineage>
</organism>
<protein>
    <submittedName>
        <fullName evidence="2">Uncharacterized protein</fullName>
    </submittedName>
</protein>
<proteinExistence type="predicted"/>
<name>A0A0C9VSR7_SPHS4</name>
<feature type="compositionally biased region" description="Polar residues" evidence="1">
    <location>
        <begin position="1"/>
        <end position="18"/>
    </location>
</feature>